<gene>
    <name evidence="3" type="primary">LOC105434226</name>
</gene>
<name>A0A6I9WXC5_9HYME</name>
<evidence type="ECO:0000313" key="3">
    <source>
        <dbReference type="RefSeq" id="XP_011648186.1"/>
    </source>
</evidence>
<dbReference type="GeneID" id="105434226"/>
<dbReference type="AlphaFoldDB" id="A0A6I9WXC5"/>
<evidence type="ECO:0000256" key="1">
    <source>
        <dbReference type="SAM" id="MobiDB-lite"/>
    </source>
</evidence>
<accession>A0A6I9WXC5</accession>
<dbReference type="KEGG" id="pbar:105434226"/>
<feature type="region of interest" description="Disordered" evidence="1">
    <location>
        <begin position="57"/>
        <end position="106"/>
    </location>
</feature>
<sequence>MYQGKRRERAAVEKLTKRFGAAEIRIDGTKVAKSAGFGQNIEMVQKDTQVPACEIKKSAAIAPEKSTQKNLRKSEKYKRNDKASHTDDRSISRAAGLETRGRYEERKRERWFHKRKLRKRREPDDSSSQRRSCDKATLIKEKLYNKKGKRENICSRDVHTQRHASTQVEDFMSRAKRRPGDIRREKKIISTTVPGLIENRQTQCNLRDREDIQNGKDNVRDLKSTNETEVSCHVKPQFKTSEQMFRRQDYNYPDQRKLLHSCNEYVYTQILQIL</sequence>
<evidence type="ECO:0000313" key="2">
    <source>
        <dbReference type="Proteomes" id="UP000504615"/>
    </source>
</evidence>
<keyword evidence="2" id="KW-1185">Reference proteome</keyword>
<dbReference type="Proteomes" id="UP000504615">
    <property type="component" value="Unplaced"/>
</dbReference>
<proteinExistence type="predicted"/>
<organism evidence="2 3">
    <name type="scientific">Pogonomyrmex barbatus</name>
    <name type="common">red harvester ant</name>
    <dbReference type="NCBI Taxonomy" id="144034"/>
    <lineage>
        <taxon>Eukaryota</taxon>
        <taxon>Metazoa</taxon>
        <taxon>Ecdysozoa</taxon>
        <taxon>Arthropoda</taxon>
        <taxon>Hexapoda</taxon>
        <taxon>Insecta</taxon>
        <taxon>Pterygota</taxon>
        <taxon>Neoptera</taxon>
        <taxon>Endopterygota</taxon>
        <taxon>Hymenoptera</taxon>
        <taxon>Apocrita</taxon>
        <taxon>Aculeata</taxon>
        <taxon>Formicoidea</taxon>
        <taxon>Formicidae</taxon>
        <taxon>Myrmicinae</taxon>
        <taxon>Pogonomyrmex</taxon>
    </lineage>
</organism>
<feature type="compositionally biased region" description="Basic and acidic residues" evidence="1">
    <location>
        <begin position="72"/>
        <end position="91"/>
    </location>
</feature>
<protein>
    <submittedName>
        <fullName evidence="3">Uncharacterized protein LOC105434226</fullName>
    </submittedName>
</protein>
<dbReference type="OrthoDB" id="7553976at2759"/>
<reference evidence="3" key="1">
    <citation type="submission" date="2025-08" db="UniProtKB">
        <authorList>
            <consortium name="RefSeq"/>
        </authorList>
    </citation>
    <scope>IDENTIFICATION</scope>
</reference>
<dbReference type="RefSeq" id="XP_011648186.1">
    <property type="nucleotide sequence ID" value="XM_011649884.2"/>
</dbReference>